<reference evidence="3" key="1">
    <citation type="submission" date="2023-08" db="EMBL/GenBank/DDBJ databases">
        <title>Pelteobagrus vachellii genome.</title>
        <authorList>
            <person name="Liu H."/>
        </authorList>
    </citation>
    <scope>NUCLEOTIDE SEQUENCE</scope>
    <source>
        <strain evidence="3">PRFRI_2022a</strain>
        <tissue evidence="3">Muscle</tissue>
    </source>
</reference>
<dbReference type="SUPFAM" id="SSF49899">
    <property type="entry name" value="Concanavalin A-like lectins/glucanases"/>
    <property type="match status" value="1"/>
</dbReference>
<dbReference type="InterPro" id="IPR006597">
    <property type="entry name" value="Sel1-like"/>
</dbReference>
<dbReference type="AlphaFoldDB" id="A0AA88LVB0"/>
<name>A0AA88LVB0_TACVA</name>
<accession>A0AA88LVB0</accession>
<feature type="chain" id="PRO_5041724169" evidence="2">
    <location>
        <begin position="26"/>
        <end position="1112"/>
    </location>
</feature>
<proteinExistence type="predicted"/>
<dbReference type="Proteomes" id="UP001187315">
    <property type="component" value="Unassembled WGS sequence"/>
</dbReference>
<evidence type="ECO:0000313" key="3">
    <source>
        <dbReference type="EMBL" id="KAK2824923.1"/>
    </source>
</evidence>
<feature type="signal peptide" evidence="2">
    <location>
        <begin position="1"/>
        <end position="25"/>
    </location>
</feature>
<dbReference type="InterPro" id="IPR011990">
    <property type="entry name" value="TPR-like_helical_dom_sf"/>
</dbReference>
<keyword evidence="2" id="KW-0732">Signal</keyword>
<evidence type="ECO:0000256" key="1">
    <source>
        <dbReference type="SAM" id="MobiDB-lite"/>
    </source>
</evidence>
<dbReference type="PANTHER" id="PTHR44444">
    <property type="entry name" value="PROTEIN SEL-1 HOMOLOG 3"/>
    <property type="match status" value="1"/>
</dbReference>
<organism evidence="3 4">
    <name type="scientific">Tachysurus vachellii</name>
    <name type="common">Darkbarbel catfish</name>
    <name type="synonym">Pelteobagrus vachellii</name>
    <dbReference type="NCBI Taxonomy" id="175792"/>
    <lineage>
        <taxon>Eukaryota</taxon>
        <taxon>Metazoa</taxon>
        <taxon>Chordata</taxon>
        <taxon>Craniata</taxon>
        <taxon>Vertebrata</taxon>
        <taxon>Euteleostomi</taxon>
        <taxon>Actinopterygii</taxon>
        <taxon>Neopterygii</taxon>
        <taxon>Teleostei</taxon>
        <taxon>Ostariophysi</taxon>
        <taxon>Siluriformes</taxon>
        <taxon>Bagridae</taxon>
        <taxon>Tachysurus</taxon>
    </lineage>
</organism>
<gene>
    <name evidence="3" type="ORF">Q7C36_018850</name>
</gene>
<dbReference type="SMART" id="SM00671">
    <property type="entry name" value="SEL1"/>
    <property type="match status" value="8"/>
</dbReference>
<dbReference type="EMBL" id="JAVHJS010000020">
    <property type="protein sequence ID" value="KAK2824923.1"/>
    <property type="molecule type" value="Genomic_DNA"/>
</dbReference>
<dbReference type="InterPro" id="IPR042756">
    <property type="entry name" value="Sel-1L3"/>
</dbReference>
<dbReference type="Pfam" id="PF08238">
    <property type="entry name" value="Sel1"/>
    <property type="match status" value="9"/>
</dbReference>
<feature type="region of interest" description="Disordered" evidence="1">
    <location>
        <begin position="1048"/>
        <end position="1067"/>
    </location>
</feature>
<feature type="compositionally biased region" description="Basic and acidic residues" evidence="1">
    <location>
        <begin position="1048"/>
        <end position="1060"/>
    </location>
</feature>
<dbReference type="PANTHER" id="PTHR44444:SF1">
    <property type="entry name" value="PROTEIN SEL-1 HOMOLOG 3"/>
    <property type="match status" value="1"/>
</dbReference>
<sequence length="1112" mass="124328">MKLTTSSRVFTRVTFCAAVFSLIQCLSTTHTTMSPLQMSSYGDFLRFDSAPDTITDNSIVQISYICSMACRVGIEVVLSTPKTVGLVTFRRSWTHVRHLKTTITRTIQLKFPSAVVYKRDFFIRQTVEVHDGMLRAWLVYLNGEEINSSHTGVSQYERSTVRAFRSLKTVPLSERPAKSQNRCLAWGAELMWNRTKDRIGKCIFESDIVRLLTFPFASTGEKYGVIRTFPAFANRELETASIRALEKPRLTVSIWLYLLNWCTVKYCGIIKHVYEHRKYGSPLLLLTDTGNIVVQARLTSGVEKAFTVDTDLPLQTWIRLDLFIQASEVKIIIMQASSTDYPQEAVYSFQDSVLYNDTSGYFVIGGCIYMPGFHGYVGPVKYYRLGSETVVNPLTPERMLTGLSEAHRWCEDVKQITKDYVTALQDNRASLVDDVCVSHYEQLRRTFVQTRCIQTWSWEHQLKYSFVFKILRRHQEELILGSWSSKKASLLGQRLYQDTVKSLADASSGDIDMSLIELLQLCSCWGHHQANLMLATLHLSGLGVPADQEKGHVYSLMGGVVDERLALLHLGYKHMQGLDGFPKDQDMAYGYYANVAKQTSIDLDNVQDMEQFLPEHVHLDKPEDVQMQVGESNDIIQFLKHQAERGDIESQKTMARILFFGSNGMTKDIHAALKWYARSAMQMTDASAMYEYGILLLKGIGGKNKTLALKLLGKAADMGNVDALNSLGWYYSTMEYNSRKAAYYFDLAARNGSRDGLFNLGVYHLNGTVLDSLGRNETAAFQCFLKAGEQGHVEGAVEAASSLSHGQLPGVRRDPEKAVNLLKPISEKNGHLGFTIRDALKAFQHGSWDEALLKYAMLAETGFIVAQLNAAHLCEVLKHGSACQWRYHNYSTHNHGPHESGLLKMGDHYSASGDITKAVILYSRAALRGSAQGMYNLAVLTEEGLDIPANILEQMKIWTEPQLNKHDVVEKLLIRCRELEGNDEEMSPCSLALIGLRVSRAWSSFSDSKVHLTLTVATVVMLALAIAAQSALAHYSAALPRSIPDHLSPRLGESDSHMEAQEGPSGVTRAARISQASVTRHVRSLQETADLVFTASGVCMCALCTVFVSHVL</sequence>
<dbReference type="SUPFAM" id="SSF81901">
    <property type="entry name" value="HCP-like"/>
    <property type="match status" value="3"/>
</dbReference>
<evidence type="ECO:0000313" key="4">
    <source>
        <dbReference type="Proteomes" id="UP001187315"/>
    </source>
</evidence>
<keyword evidence="4" id="KW-1185">Reference proteome</keyword>
<evidence type="ECO:0000256" key="2">
    <source>
        <dbReference type="SAM" id="SignalP"/>
    </source>
</evidence>
<dbReference type="InterPro" id="IPR013320">
    <property type="entry name" value="ConA-like_dom_sf"/>
</dbReference>
<dbReference type="Gene3D" id="1.25.40.10">
    <property type="entry name" value="Tetratricopeptide repeat domain"/>
    <property type="match status" value="3"/>
</dbReference>
<protein>
    <submittedName>
        <fullName evidence="3">Uncharacterized protein</fullName>
    </submittedName>
</protein>
<comment type="caution">
    <text evidence="3">The sequence shown here is derived from an EMBL/GenBank/DDBJ whole genome shotgun (WGS) entry which is preliminary data.</text>
</comment>